<protein>
    <recommendedName>
        <fullName evidence="4">Histidine phosphatase family protein</fullName>
    </recommendedName>
</protein>
<organism evidence="2 3">
    <name type="scientific">Cymbomonas tetramitiformis</name>
    <dbReference type="NCBI Taxonomy" id="36881"/>
    <lineage>
        <taxon>Eukaryota</taxon>
        <taxon>Viridiplantae</taxon>
        <taxon>Chlorophyta</taxon>
        <taxon>Pyramimonadophyceae</taxon>
        <taxon>Pyramimonadales</taxon>
        <taxon>Pyramimonadaceae</taxon>
        <taxon>Cymbomonas</taxon>
    </lineage>
</organism>
<evidence type="ECO:0000256" key="1">
    <source>
        <dbReference type="ARBA" id="ARBA00038362"/>
    </source>
</evidence>
<comment type="similarity">
    <text evidence="1">Belongs to the phosphoglycerate mutase family.</text>
</comment>
<keyword evidence="3" id="KW-1185">Reference proteome</keyword>
<gene>
    <name evidence="2" type="ORF">CYMTET_10796</name>
</gene>
<dbReference type="Pfam" id="PF00300">
    <property type="entry name" value="His_Phos_1"/>
    <property type="match status" value="1"/>
</dbReference>
<reference evidence="2 3" key="1">
    <citation type="journal article" date="2015" name="Genome Biol. Evol.">
        <title>Comparative Genomics of a Bacterivorous Green Alga Reveals Evolutionary Causalities and Consequences of Phago-Mixotrophic Mode of Nutrition.</title>
        <authorList>
            <person name="Burns J.A."/>
            <person name="Paasch A."/>
            <person name="Narechania A."/>
            <person name="Kim E."/>
        </authorList>
    </citation>
    <scope>NUCLEOTIDE SEQUENCE [LARGE SCALE GENOMIC DNA]</scope>
    <source>
        <strain evidence="2 3">PLY_AMNH</strain>
    </source>
</reference>
<dbReference type="InterPro" id="IPR029033">
    <property type="entry name" value="His_PPase_superfam"/>
</dbReference>
<accession>A0AAE0GNP9</accession>
<sequence>MKRMWFVRHGEASHNPFIVQGKKENDAELLKKGRSILDPKLTDTGKQQAQGLRAQLEAEKRTFDVVVTTPMSRALETAHIAFSGIAGGFIVTPEETETAKPELGAPQKGRSLAEIRSELLFTADWDFSPTVEGANWNLRVDDGVGGFVHPQPVEERLETFKIWLRSLPYEKIVVVGHSGVFDKLLGRNMSNCEIISMEI</sequence>
<dbReference type="PANTHER" id="PTHR48100">
    <property type="entry name" value="BROAD-SPECIFICITY PHOSPHATASE YOR283W-RELATED"/>
    <property type="match status" value="1"/>
</dbReference>
<dbReference type="InterPro" id="IPR050275">
    <property type="entry name" value="PGM_Phosphatase"/>
</dbReference>
<dbReference type="GO" id="GO:0016791">
    <property type="term" value="F:phosphatase activity"/>
    <property type="evidence" value="ECO:0007669"/>
    <property type="project" value="TreeGrafter"/>
</dbReference>
<evidence type="ECO:0000313" key="2">
    <source>
        <dbReference type="EMBL" id="KAK3281413.1"/>
    </source>
</evidence>
<dbReference type="InterPro" id="IPR013078">
    <property type="entry name" value="His_Pase_superF_clade-1"/>
</dbReference>
<dbReference type="EMBL" id="LGRX02003851">
    <property type="protein sequence ID" value="KAK3281413.1"/>
    <property type="molecule type" value="Genomic_DNA"/>
</dbReference>
<comment type="caution">
    <text evidence="2">The sequence shown here is derived from an EMBL/GenBank/DDBJ whole genome shotgun (WGS) entry which is preliminary data.</text>
</comment>
<dbReference type="SUPFAM" id="SSF53254">
    <property type="entry name" value="Phosphoglycerate mutase-like"/>
    <property type="match status" value="1"/>
</dbReference>
<dbReference type="AlphaFoldDB" id="A0AAE0GNP9"/>
<dbReference type="PANTHER" id="PTHR48100:SF1">
    <property type="entry name" value="HISTIDINE PHOSPHATASE FAMILY PROTEIN-RELATED"/>
    <property type="match status" value="1"/>
</dbReference>
<evidence type="ECO:0008006" key="4">
    <source>
        <dbReference type="Google" id="ProtNLM"/>
    </source>
</evidence>
<dbReference type="Proteomes" id="UP001190700">
    <property type="component" value="Unassembled WGS sequence"/>
</dbReference>
<dbReference type="Gene3D" id="3.40.50.1240">
    <property type="entry name" value="Phosphoglycerate mutase-like"/>
    <property type="match status" value="1"/>
</dbReference>
<dbReference type="SMART" id="SM00855">
    <property type="entry name" value="PGAM"/>
    <property type="match status" value="1"/>
</dbReference>
<proteinExistence type="inferred from homology"/>
<dbReference type="GO" id="GO:0005737">
    <property type="term" value="C:cytoplasm"/>
    <property type="evidence" value="ECO:0007669"/>
    <property type="project" value="TreeGrafter"/>
</dbReference>
<name>A0AAE0GNP9_9CHLO</name>
<dbReference type="CDD" id="cd07067">
    <property type="entry name" value="HP_PGM_like"/>
    <property type="match status" value="1"/>
</dbReference>
<evidence type="ECO:0000313" key="3">
    <source>
        <dbReference type="Proteomes" id="UP001190700"/>
    </source>
</evidence>